<organism evidence="2 3">
    <name type="scientific">Loxostege sticticalis</name>
    <name type="common">Beet webworm moth</name>
    <dbReference type="NCBI Taxonomy" id="481309"/>
    <lineage>
        <taxon>Eukaryota</taxon>
        <taxon>Metazoa</taxon>
        <taxon>Ecdysozoa</taxon>
        <taxon>Arthropoda</taxon>
        <taxon>Hexapoda</taxon>
        <taxon>Insecta</taxon>
        <taxon>Pterygota</taxon>
        <taxon>Neoptera</taxon>
        <taxon>Endopterygota</taxon>
        <taxon>Lepidoptera</taxon>
        <taxon>Glossata</taxon>
        <taxon>Ditrysia</taxon>
        <taxon>Pyraloidea</taxon>
        <taxon>Crambidae</taxon>
        <taxon>Pyraustinae</taxon>
        <taxon>Loxostege</taxon>
    </lineage>
</organism>
<evidence type="ECO:0000313" key="3">
    <source>
        <dbReference type="Proteomes" id="UP001549920"/>
    </source>
</evidence>
<gene>
    <name evidence="2" type="ORF">ABMA27_000230</name>
</gene>
<dbReference type="EMBL" id="JBEUOH010000001">
    <property type="protein sequence ID" value="KAL0902334.1"/>
    <property type="molecule type" value="Genomic_DNA"/>
</dbReference>
<evidence type="ECO:0000256" key="1">
    <source>
        <dbReference type="SAM" id="MobiDB-lite"/>
    </source>
</evidence>
<evidence type="ECO:0000313" key="2">
    <source>
        <dbReference type="EMBL" id="KAL0902334.1"/>
    </source>
</evidence>
<comment type="caution">
    <text evidence="2">The sequence shown here is derived from an EMBL/GenBank/DDBJ whole genome shotgun (WGS) entry which is preliminary data.</text>
</comment>
<name>A0ABR3IMN3_LOXSC</name>
<feature type="region of interest" description="Disordered" evidence="1">
    <location>
        <begin position="308"/>
        <end position="342"/>
    </location>
</feature>
<accession>A0ABR3IMN3</accession>
<feature type="region of interest" description="Disordered" evidence="1">
    <location>
        <begin position="1"/>
        <end position="21"/>
    </location>
</feature>
<feature type="region of interest" description="Disordered" evidence="1">
    <location>
        <begin position="38"/>
        <end position="99"/>
    </location>
</feature>
<protein>
    <recommendedName>
        <fullName evidence="4">Nucleic-acid-binding protein from transposon X-element</fullName>
    </recommendedName>
</protein>
<keyword evidence="3" id="KW-1185">Reference proteome</keyword>
<reference evidence="2 3" key="1">
    <citation type="submission" date="2024-06" db="EMBL/GenBank/DDBJ databases">
        <title>A chromosome-level genome assembly of beet webworm, Loxostege sticticalis.</title>
        <authorList>
            <person name="Zhang Y."/>
        </authorList>
    </citation>
    <scope>NUCLEOTIDE SEQUENCE [LARGE SCALE GENOMIC DNA]</scope>
    <source>
        <strain evidence="2">AQ026</strain>
        <tissue evidence="2">Whole body</tissue>
    </source>
</reference>
<feature type="compositionally biased region" description="Polar residues" evidence="1">
    <location>
        <begin position="51"/>
        <end position="66"/>
    </location>
</feature>
<evidence type="ECO:0008006" key="4">
    <source>
        <dbReference type="Google" id="ProtNLM"/>
    </source>
</evidence>
<dbReference type="Proteomes" id="UP001549920">
    <property type="component" value="Unassembled WGS sequence"/>
</dbReference>
<proteinExistence type="predicted"/>
<sequence>MNATGQTTSKIKNCTNPPQNRLVQQTLPKSLLNTKTRHSSIGDLSDLDKTTVPQSSFSATISGNSKKSVDWQSVPVPRQHKRRRTSRTPSPTTQKIPTSNKFEDLDIDVADVETSKTALGQHQNKPPPIMLYGVEDISKLSDLIKTKLHDNEFSIKIITRKQLRLNCPTIDSYKQLMEIVRENNLIGHTFTRKDKKPYRIVIKNLHHTTPIAAIKEAMEKSGNQVIGEIINARYGPERIPLSTFFQYGHTKNNCLRPFRCVKCAENHNTIDCPKKDRNSPAKCALCLGEHPANYKGCQVYLEINKRKNYQQKRVSKPENKKQARTGPENIADKENATNISHARHDLTKTNRVQSYTKGHSPSPYKEGMTYAEITKCQQEQKNIADSKLEILLTKQAEKLDKLLDHMATLMSLLTTVIAKLAR</sequence>